<dbReference type="Gene3D" id="2.60.40.10">
    <property type="entry name" value="Immunoglobulins"/>
    <property type="match status" value="1"/>
</dbReference>
<keyword evidence="8" id="KW-0694">RNA-binding</keyword>
<protein>
    <recommendedName>
        <fullName evidence="11">CBM20 domain-containing protein</fullName>
    </recommendedName>
</protein>
<evidence type="ECO:0000256" key="2">
    <source>
        <dbReference type="ARBA" id="ARBA00005522"/>
    </source>
</evidence>
<keyword evidence="5" id="KW-0255">Endonuclease</keyword>
<feature type="domain" description="CBM20" evidence="11">
    <location>
        <begin position="136"/>
        <end position="243"/>
    </location>
</feature>
<dbReference type="GO" id="GO:0004540">
    <property type="term" value="F:RNA nuclease activity"/>
    <property type="evidence" value="ECO:0007669"/>
    <property type="project" value="InterPro"/>
</dbReference>
<dbReference type="GO" id="GO:0003723">
    <property type="term" value="F:RNA binding"/>
    <property type="evidence" value="ECO:0007669"/>
    <property type="project" value="UniProtKB-KW"/>
</dbReference>
<comment type="cofactor">
    <cofactor evidence="1">
        <name>Mg(2+)</name>
        <dbReference type="ChEBI" id="CHEBI:18420"/>
    </cofactor>
</comment>
<name>A0AAN7KTW6_9MYRT</name>
<dbReference type="GO" id="GO:0016787">
    <property type="term" value="F:hydrolase activity"/>
    <property type="evidence" value="ECO:0007669"/>
    <property type="project" value="UniProtKB-KW"/>
</dbReference>
<dbReference type="FunFam" id="2.60.40.10:FF:001568">
    <property type="entry name" value="Ribonuclease E/G-like protein, chloroplastic"/>
    <property type="match status" value="1"/>
</dbReference>
<accession>A0AAN7KTW6</accession>
<sequence length="1084" mass="120195">MGQSLGSIENDVVLAGAHPVLSSSASQLSGCSLSLSVSQWRQRHDETSESLLIMAFSLLKRCPRLTEAMDVSEARSHYHLLSLPPFPVNCFDRFLYPCLSPYPSHENGFRLALAAGVNNSHIRLPVMSNRKGKSVITSKSSCEILWIVEAELADGQLLYVTGDPAELGGWKPDMAMLMSQTSHSNLWKAEIKVASGISFKYNYFIKEKSWPSDILWRPGPEFSLLVPPHEQERKIMVRDSWMKSGTSISSTHTSWDSWIEEIFRLNETSEGLPARDKDEAAKCLETDMLLVKSSFEDLAANNYIYSDNEDTISLIRNVYKPDATFSERDQPVEEPWLPGTLPSFPSNDREFEEPQITICTRGAVSDAQNQMLGVTGKLSEEQKVLSPVKDTVSTVILINSSICTMQRIAVLEDGELVELLLEPVKNNVQCDSVYLGVVTKLVPNMGGAFVNIGNSRHSLMDIKKSREPFIFPPFSQGSGKHGINGSVFEVHEGMITDHGDELTPHDVEYTHDIIESFPQNISGKYTPDEYEEHEDEDDYDGLEINPNGSLAHLSEKSNGNLGSSEKHQEGETSFSESDVASTSQMSSFKNGLNLMGTSGGGNSWNMVKKGTKIIVQVVKEGLGTKGPTLTPYPKLRSRFWVLISQCDRIGVSKKISGVERTRLKVIAKTLQPPGFGLTVRTVAAGHSVDELQKDLEGLLSNWKNIIEHAKSAALAANEGVEGAVPVILHRAMGQTLSVVQDYFNEKVKKMVVDSPRTFHEVTNYLQEIAPDLCDRVELYNKRNPLFDEYNVEAEIDNILSKRVPLANGGSLVIEQTEALVSIDVNGGHGMFGQGNSQEKAILDVNLSAARQIARELRLRDIGGIIVVDFIDMADESNKRLVYEEIKRAVERDRSTVKVSELSKYGLMEMTRKRVRPSVTFMISEPCACCHATGRVEALETSFSKIEQEICRLLSTSEAKANPEDPKSWPRFVLRVDHHMCEYLTSGKKTRIATLSSSLKVWILLKVARGFTRGEFEIKPYNSDGKGNKGQDQLAIPVLRPADGRRAKGSGKKVTVIPVKKFKATGEEALQSSRLQIGSGLHIKQ</sequence>
<comment type="function">
    <text evidence="9">Involved in intercistronic processing of primary transcripts from chloroplast operons. The endonucleolytic activity of the enzyme depends on the number of phosphates at the 5' end, is inhibited by structured RNA, and preferentially cleaves A/U-rich sequences.</text>
</comment>
<keyword evidence="13" id="KW-1185">Reference proteome</keyword>
<evidence type="ECO:0000256" key="6">
    <source>
        <dbReference type="ARBA" id="ARBA00022801"/>
    </source>
</evidence>
<dbReference type="InterPro" id="IPR012340">
    <property type="entry name" value="NA-bd_OB-fold"/>
</dbReference>
<evidence type="ECO:0000259" key="11">
    <source>
        <dbReference type="PROSITE" id="PS51166"/>
    </source>
</evidence>
<dbReference type="GO" id="GO:0005737">
    <property type="term" value="C:cytoplasm"/>
    <property type="evidence" value="ECO:0007669"/>
    <property type="project" value="TreeGrafter"/>
</dbReference>
<comment type="caution">
    <text evidence="12">The sequence shown here is derived from an EMBL/GenBank/DDBJ whole genome shotgun (WGS) entry which is preliminary data.</text>
</comment>
<dbReference type="Pfam" id="PF00686">
    <property type="entry name" value="CBM_20"/>
    <property type="match status" value="1"/>
</dbReference>
<dbReference type="EMBL" id="JAXIOK010000005">
    <property type="protein sequence ID" value="KAK4771224.1"/>
    <property type="molecule type" value="Genomic_DNA"/>
</dbReference>
<feature type="compositionally biased region" description="Acidic residues" evidence="10">
    <location>
        <begin position="528"/>
        <end position="541"/>
    </location>
</feature>
<evidence type="ECO:0000256" key="4">
    <source>
        <dbReference type="ARBA" id="ARBA00022723"/>
    </source>
</evidence>
<evidence type="ECO:0000256" key="10">
    <source>
        <dbReference type="SAM" id="MobiDB-lite"/>
    </source>
</evidence>
<dbReference type="PANTHER" id="PTHR30001:SF1">
    <property type="entry name" value="RIBONUCLEASE E_G-LIKE PROTEIN, CHLOROPLASTIC"/>
    <property type="match status" value="1"/>
</dbReference>
<evidence type="ECO:0000256" key="3">
    <source>
        <dbReference type="ARBA" id="ARBA00022722"/>
    </source>
</evidence>
<dbReference type="InterPro" id="IPR002044">
    <property type="entry name" value="CBM20"/>
</dbReference>
<comment type="similarity">
    <text evidence="2">Belongs to the RNase E/G family.</text>
</comment>
<evidence type="ECO:0000256" key="9">
    <source>
        <dbReference type="ARBA" id="ARBA00023436"/>
    </source>
</evidence>
<keyword evidence="3" id="KW-0540">Nuclease</keyword>
<dbReference type="GO" id="GO:0046872">
    <property type="term" value="F:metal ion binding"/>
    <property type="evidence" value="ECO:0007669"/>
    <property type="project" value="UniProtKB-KW"/>
</dbReference>
<keyword evidence="4" id="KW-0479">Metal-binding</keyword>
<proteinExistence type="inferred from homology"/>
<dbReference type="InterPro" id="IPR004659">
    <property type="entry name" value="RNase_E/G"/>
</dbReference>
<dbReference type="GO" id="GO:0006364">
    <property type="term" value="P:rRNA processing"/>
    <property type="evidence" value="ECO:0007669"/>
    <property type="project" value="TreeGrafter"/>
</dbReference>
<dbReference type="PANTHER" id="PTHR30001">
    <property type="entry name" value="RIBONUCLEASE"/>
    <property type="match status" value="1"/>
</dbReference>
<dbReference type="AlphaFoldDB" id="A0AAN7KTW6"/>
<dbReference type="SUPFAM" id="SSF50249">
    <property type="entry name" value="Nucleic acid-binding proteins"/>
    <property type="match status" value="1"/>
</dbReference>
<dbReference type="NCBIfam" id="TIGR00757">
    <property type="entry name" value="RNaseEG"/>
    <property type="match status" value="1"/>
</dbReference>
<dbReference type="InterPro" id="IPR019307">
    <property type="entry name" value="RNA-bd_AU-1/RNase_E/G"/>
</dbReference>
<evidence type="ECO:0000256" key="8">
    <source>
        <dbReference type="ARBA" id="ARBA00022884"/>
    </source>
</evidence>
<evidence type="ECO:0000256" key="5">
    <source>
        <dbReference type="ARBA" id="ARBA00022759"/>
    </source>
</evidence>
<dbReference type="Gene3D" id="2.40.50.140">
    <property type="entry name" value="Nucleic acid-binding proteins"/>
    <property type="match status" value="1"/>
</dbReference>
<dbReference type="GO" id="GO:2001070">
    <property type="term" value="F:starch binding"/>
    <property type="evidence" value="ECO:0007669"/>
    <property type="project" value="InterPro"/>
</dbReference>
<dbReference type="InterPro" id="IPR013783">
    <property type="entry name" value="Ig-like_fold"/>
</dbReference>
<feature type="compositionally biased region" description="Polar residues" evidence="10">
    <location>
        <begin position="571"/>
        <end position="582"/>
    </location>
</feature>
<feature type="region of interest" description="Disordered" evidence="10">
    <location>
        <begin position="518"/>
        <end position="582"/>
    </location>
</feature>
<evidence type="ECO:0000313" key="12">
    <source>
        <dbReference type="EMBL" id="KAK4771224.1"/>
    </source>
</evidence>
<dbReference type="Pfam" id="PF10150">
    <property type="entry name" value="RNase_E_G"/>
    <property type="match status" value="1"/>
</dbReference>
<dbReference type="SMART" id="SM01065">
    <property type="entry name" value="CBM_2"/>
    <property type="match status" value="1"/>
</dbReference>
<organism evidence="12 13">
    <name type="scientific">Trapa incisa</name>
    <dbReference type="NCBI Taxonomy" id="236973"/>
    <lineage>
        <taxon>Eukaryota</taxon>
        <taxon>Viridiplantae</taxon>
        <taxon>Streptophyta</taxon>
        <taxon>Embryophyta</taxon>
        <taxon>Tracheophyta</taxon>
        <taxon>Spermatophyta</taxon>
        <taxon>Magnoliopsida</taxon>
        <taxon>eudicotyledons</taxon>
        <taxon>Gunneridae</taxon>
        <taxon>Pentapetalae</taxon>
        <taxon>rosids</taxon>
        <taxon>malvids</taxon>
        <taxon>Myrtales</taxon>
        <taxon>Lythraceae</taxon>
        <taxon>Trapa</taxon>
    </lineage>
</organism>
<evidence type="ECO:0000256" key="1">
    <source>
        <dbReference type="ARBA" id="ARBA00001946"/>
    </source>
</evidence>
<dbReference type="PROSITE" id="PS51166">
    <property type="entry name" value="CBM20"/>
    <property type="match status" value="1"/>
</dbReference>
<dbReference type="SUPFAM" id="SSF49452">
    <property type="entry name" value="Starch-binding domain-like"/>
    <property type="match status" value="1"/>
</dbReference>
<keyword evidence="7" id="KW-0460">Magnesium</keyword>
<reference evidence="12 13" key="1">
    <citation type="journal article" date="2023" name="Hortic Res">
        <title>Pangenome of water caltrop reveals structural variations and asymmetric subgenome divergence after allopolyploidization.</title>
        <authorList>
            <person name="Zhang X."/>
            <person name="Chen Y."/>
            <person name="Wang L."/>
            <person name="Yuan Y."/>
            <person name="Fang M."/>
            <person name="Shi L."/>
            <person name="Lu R."/>
            <person name="Comes H.P."/>
            <person name="Ma Y."/>
            <person name="Chen Y."/>
            <person name="Huang G."/>
            <person name="Zhou Y."/>
            <person name="Zheng Z."/>
            <person name="Qiu Y."/>
        </authorList>
    </citation>
    <scope>NUCLEOTIDE SEQUENCE [LARGE SCALE GENOMIC DNA]</scope>
    <source>
        <tissue evidence="12">Roots</tissue>
    </source>
</reference>
<evidence type="ECO:0000256" key="7">
    <source>
        <dbReference type="ARBA" id="ARBA00022842"/>
    </source>
</evidence>
<keyword evidence="6" id="KW-0378">Hydrolase</keyword>
<evidence type="ECO:0000313" key="13">
    <source>
        <dbReference type="Proteomes" id="UP001345219"/>
    </source>
</evidence>
<dbReference type="Proteomes" id="UP001345219">
    <property type="component" value="Chromosome 24"/>
</dbReference>
<dbReference type="InterPro" id="IPR013784">
    <property type="entry name" value="Carb-bd-like_fold"/>
</dbReference>
<dbReference type="GO" id="GO:0004519">
    <property type="term" value="F:endonuclease activity"/>
    <property type="evidence" value="ECO:0007669"/>
    <property type="project" value="UniProtKB-KW"/>
</dbReference>
<gene>
    <name evidence="12" type="ORF">SAY87_031756</name>
</gene>